<proteinExistence type="inferred from homology"/>
<dbReference type="InterPro" id="IPR004095">
    <property type="entry name" value="TGS"/>
</dbReference>
<dbReference type="InterPro" id="IPR027417">
    <property type="entry name" value="P-loop_NTPase"/>
</dbReference>
<dbReference type="InterPro" id="IPR012675">
    <property type="entry name" value="Beta-grasp_dom_sf"/>
</dbReference>
<dbReference type="PRINTS" id="PR00326">
    <property type="entry name" value="GTP1OBG"/>
</dbReference>
<dbReference type="InterPro" id="IPR013029">
    <property type="entry name" value="YchF_C"/>
</dbReference>
<dbReference type="Gene3D" id="3.10.20.30">
    <property type="match status" value="1"/>
</dbReference>
<evidence type="ECO:0000256" key="2">
    <source>
        <dbReference type="ARBA" id="ARBA00022723"/>
    </source>
</evidence>
<dbReference type="NCBIfam" id="TIGR00092">
    <property type="entry name" value="redox-regulated ATPase YchF"/>
    <property type="match status" value="1"/>
</dbReference>
<dbReference type="InterPro" id="IPR012676">
    <property type="entry name" value="TGS-like"/>
</dbReference>
<comment type="caution">
    <text evidence="5">Lacks conserved residue(s) required for the propagation of feature annotation.</text>
</comment>
<feature type="domain" description="TGS" evidence="7">
    <location>
        <begin position="284"/>
        <end position="367"/>
    </location>
</feature>
<dbReference type="FunFam" id="1.10.150.300:FF:000001">
    <property type="entry name" value="Ribosome-binding ATPase YchF"/>
    <property type="match status" value="1"/>
</dbReference>
<keyword evidence="6" id="KW-0175">Coiled coil</keyword>
<dbReference type="AlphaFoldDB" id="A0A6J4VT95"/>
<evidence type="ECO:0000256" key="6">
    <source>
        <dbReference type="SAM" id="Coils"/>
    </source>
</evidence>
<evidence type="ECO:0000256" key="1">
    <source>
        <dbReference type="ARBA" id="ARBA00001946"/>
    </source>
</evidence>
<keyword evidence="3 5" id="KW-0547">Nucleotide-binding</keyword>
<dbReference type="Pfam" id="PF06071">
    <property type="entry name" value="YchF-GTPase_C"/>
    <property type="match status" value="1"/>
</dbReference>
<dbReference type="GO" id="GO:0016887">
    <property type="term" value="F:ATP hydrolysis activity"/>
    <property type="evidence" value="ECO:0007669"/>
    <property type="project" value="UniProtKB-UniRule"/>
</dbReference>
<dbReference type="InterPro" id="IPR023192">
    <property type="entry name" value="TGS-like_dom_sf"/>
</dbReference>
<sequence>MATTLVIMGLPGSGKTTVFNALTRAEAATGTYGPADEPNLATVKVPDARLDTLTEMFKPQRRVPADVQYLDVAGMAKGIAEKGMSGALLNNLAQADTLLHVVRAFDDPSLPHGDGSVDPVRDIETIDLELLFADLSRVENRLQRIASQLPKQQGREREATEREKALMEKLKTILEADAPLRTVLSEIDPDDLKTMRGFGFLSAKPLLILLNLGEDQLGEAGEGLVADVRRRFEGSGVGVEGLAGQIEMEIGRLEPDDAAVFMADLGIAESGLDRVIRRSFDLLGLMPFFTVGPDECRAWTVPRGATAVEAASVIHSDIARGFIRAEIVSYDDLVAAGGINEAKKVGKFRREGRDYVFQDGDVVNFLFNV</sequence>
<dbReference type="CDD" id="cd04867">
    <property type="entry name" value="TGS_YchF_OLA1"/>
    <property type="match status" value="1"/>
</dbReference>
<dbReference type="EMBL" id="CADCWF010000372">
    <property type="protein sequence ID" value="CAA9584746.1"/>
    <property type="molecule type" value="Genomic_DNA"/>
</dbReference>
<dbReference type="Pfam" id="PF01926">
    <property type="entry name" value="MMR_HSR1"/>
    <property type="match status" value="1"/>
</dbReference>
<dbReference type="InterPro" id="IPR004396">
    <property type="entry name" value="ATPase_YchF/OLA1"/>
</dbReference>
<dbReference type="InterPro" id="IPR006073">
    <property type="entry name" value="GTP-bd"/>
</dbReference>
<name>A0A6J4VT95_9BACT</name>
<dbReference type="SUPFAM" id="SSF52540">
    <property type="entry name" value="P-loop containing nucleoside triphosphate hydrolases"/>
    <property type="match status" value="1"/>
</dbReference>
<evidence type="ECO:0000256" key="4">
    <source>
        <dbReference type="ARBA" id="ARBA00022840"/>
    </source>
</evidence>
<comment type="function">
    <text evidence="5">ATPase that binds to both the 70S ribosome and the 50S ribosomal subunit in a nucleotide-independent manner.</text>
</comment>
<comment type="cofactor">
    <cofactor evidence="1">
        <name>Mg(2+)</name>
        <dbReference type="ChEBI" id="CHEBI:18420"/>
    </cofactor>
</comment>
<keyword evidence="4 5" id="KW-0067">ATP-binding</keyword>
<dbReference type="HAMAP" id="MF_00944">
    <property type="entry name" value="YchF_OLA1_ATPase"/>
    <property type="match status" value="1"/>
</dbReference>
<protein>
    <recommendedName>
        <fullName evidence="5">Ribosome-binding ATPase YchF</fullName>
    </recommendedName>
</protein>
<dbReference type="PANTHER" id="PTHR23305:SF18">
    <property type="entry name" value="OBG-TYPE G DOMAIN-CONTAINING PROTEIN"/>
    <property type="match status" value="1"/>
</dbReference>
<accession>A0A6J4VT95</accession>
<evidence type="ECO:0000256" key="5">
    <source>
        <dbReference type="HAMAP-Rule" id="MF_00944"/>
    </source>
</evidence>
<gene>
    <name evidence="5" type="primary">ychF</name>
    <name evidence="8" type="ORF">AVDCRST_MAG59-5316</name>
</gene>
<dbReference type="PROSITE" id="PS51880">
    <property type="entry name" value="TGS"/>
    <property type="match status" value="1"/>
</dbReference>
<comment type="similarity">
    <text evidence="5">Belongs to the TRAFAC class OBG-HflX-like GTPase superfamily. OBG GTPase family. YchF/OLA1 subfamily.</text>
</comment>
<feature type="coiled-coil region" evidence="6">
    <location>
        <begin position="128"/>
        <end position="177"/>
    </location>
</feature>
<dbReference type="GO" id="GO:0005737">
    <property type="term" value="C:cytoplasm"/>
    <property type="evidence" value="ECO:0007669"/>
    <property type="project" value="TreeGrafter"/>
</dbReference>
<reference evidence="8" key="1">
    <citation type="submission" date="2020-02" db="EMBL/GenBank/DDBJ databases">
        <authorList>
            <person name="Meier V. D."/>
        </authorList>
    </citation>
    <scope>NUCLEOTIDE SEQUENCE</scope>
    <source>
        <strain evidence="8">AVDCRST_MAG59</strain>
    </source>
</reference>
<keyword evidence="2" id="KW-0479">Metal-binding</keyword>
<dbReference type="GO" id="GO:0005525">
    <property type="term" value="F:GTP binding"/>
    <property type="evidence" value="ECO:0007669"/>
    <property type="project" value="InterPro"/>
</dbReference>
<dbReference type="FunFam" id="3.10.20.30:FF:000001">
    <property type="entry name" value="Ribosome-binding ATPase YchF"/>
    <property type="match status" value="1"/>
</dbReference>
<dbReference type="GO" id="GO:0005524">
    <property type="term" value="F:ATP binding"/>
    <property type="evidence" value="ECO:0007669"/>
    <property type="project" value="UniProtKB-UniRule"/>
</dbReference>
<dbReference type="PIRSF" id="PIRSF006641">
    <property type="entry name" value="CHP00092"/>
    <property type="match status" value="1"/>
</dbReference>
<dbReference type="SUPFAM" id="SSF81271">
    <property type="entry name" value="TGS-like"/>
    <property type="match status" value="1"/>
</dbReference>
<dbReference type="GO" id="GO:0046872">
    <property type="term" value="F:metal ion binding"/>
    <property type="evidence" value="ECO:0007669"/>
    <property type="project" value="UniProtKB-KW"/>
</dbReference>
<evidence type="ECO:0000256" key="3">
    <source>
        <dbReference type="ARBA" id="ARBA00022741"/>
    </source>
</evidence>
<evidence type="ECO:0000313" key="8">
    <source>
        <dbReference type="EMBL" id="CAA9584746.1"/>
    </source>
</evidence>
<dbReference type="Gene3D" id="1.10.150.300">
    <property type="entry name" value="TGS-like domain"/>
    <property type="match status" value="1"/>
</dbReference>
<organism evidence="8">
    <name type="scientific">uncultured Thermomicrobiales bacterium</name>
    <dbReference type="NCBI Taxonomy" id="1645740"/>
    <lineage>
        <taxon>Bacteria</taxon>
        <taxon>Pseudomonadati</taxon>
        <taxon>Thermomicrobiota</taxon>
        <taxon>Thermomicrobia</taxon>
        <taxon>Thermomicrobiales</taxon>
        <taxon>environmental samples</taxon>
    </lineage>
</organism>
<dbReference type="PANTHER" id="PTHR23305">
    <property type="entry name" value="OBG GTPASE FAMILY"/>
    <property type="match status" value="1"/>
</dbReference>
<evidence type="ECO:0000259" key="7">
    <source>
        <dbReference type="PROSITE" id="PS51880"/>
    </source>
</evidence>
<dbReference type="Gene3D" id="3.40.50.300">
    <property type="entry name" value="P-loop containing nucleotide triphosphate hydrolases"/>
    <property type="match status" value="1"/>
</dbReference>
<dbReference type="GO" id="GO:0043023">
    <property type="term" value="F:ribosomal large subunit binding"/>
    <property type="evidence" value="ECO:0007669"/>
    <property type="project" value="UniProtKB-UniRule"/>
</dbReference>